<dbReference type="AlphaFoldDB" id="A0A2W7UET4"/>
<proteinExistence type="predicted"/>
<keyword evidence="2" id="KW-1185">Reference proteome</keyword>
<name>A0A2W7UET4_9FLAO</name>
<dbReference type="OrthoDB" id="1426771at2"/>
<sequence length="309" mass="36237">MNKFQSEAYQNFIHSHVRLNNYVKISTGAVLNLHNEYKDPIELSEKLNSIIFNAGERWTPTILKDAHNELLSVTNDLAKTGIIWAYSAFDVYFKKVEGYLSGHFVNEKLSTEEDEDDKSHKILELYEKLNWDQTKIIDLLPILKFYEALRHSVAHNMGHPSGKLLRIYESEEFIKANGQWQTKFPNRQISPPPVVTDNIIDLKPHHAIMYSETCLRIASDINLQLIVLLGRKHFIQRTIKKHLLDAPILSIPPCQNLSRYIAFHLNSDYKIKLEKYDDFYEVLDGIEKDIKDQTIKEYKRRYNHLKNIR</sequence>
<dbReference type="EMBL" id="QKXH01000015">
    <property type="protein sequence ID" value="PZX91875.1"/>
    <property type="molecule type" value="Genomic_DNA"/>
</dbReference>
<organism evidence="1 2">
    <name type="scientific">Flavobacterium aquariorum</name>
    <dbReference type="NCBI Taxonomy" id="2217670"/>
    <lineage>
        <taxon>Bacteria</taxon>
        <taxon>Pseudomonadati</taxon>
        <taxon>Bacteroidota</taxon>
        <taxon>Flavobacteriia</taxon>
        <taxon>Flavobacteriales</taxon>
        <taxon>Flavobacteriaceae</taxon>
        <taxon>Flavobacterium</taxon>
    </lineage>
</organism>
<gene>
    <name evidence="1" type="ORF">DOS84_18245</name>
</gene>
<evidence type="ECO:0000313" key="1">
    <source>
        <dbReference type="EMBL" id="PZX91875.1"/>
    </source>
</evidence>
<reference evidence="1 2" key="1">
    <citation type="submission" date="2018-06" db="EMBL/GenBank/DDBJ databases">
        <title>Flavobacterium sp IMCC34762, genome.</title>
        <authorList>
            <person name="Joung Y."/>
            <person name="Cho J."/>
            <person name="Song J."/>
        </authorList>
    </citation>
    <scope>NUCLEOTIDE SEQUENCE [LARGE SCALE GENOMIC DNA]</scope>
    <source>
        <strain evidence="1 2">IMCC34762</strain>
    </source>
</reference>
<dbReference type="RefSeq" id="WP_111411535.1">
    <property type="nucleotide sequence ID" value="NZ_QKXH01000015.1"/>
</dbReference>
<evidence type="ECO:0000313" key="2">
    <source>
        <dbReference type="Proteomes" id="UP000249177"/>
    </source>
</evidence>
<protein>
    <submittedName>
        <fullName evidence="1">Uncharacterized protein</fullName>
    </submittedName>
</protein>
<accession>A0A2W7UET4</accession>
<dbReference type="Proteomes" id="UP000249177">
    <property type="component" value="Unassembled WGS sequence"/>
</dbReference>
<comment type="caution">
    <text evidence="1">The sequence shown here is derived from an EMBL/GenBank/DDBJ whole genome shotgun (WGS) entry which is preliminary data.</text>
</comment>